<dbReference type="Proteomes" id="UP000703661">
    <property type="component" value="Unassembled WGS sequence"/>
</dbReference>
<dbReference type="AlphaFoldDB" id="A0A9P6SWR4"/>
<feature type="compositionally biased region" description="Low complexity" evidence="1">
    <location>
        <begin position="12"/>
        <end position="26"/>
    </location>
</feature>
<feature type="compositionally biased region" description="Low complexity" evidence="1">
    <location>
        <begin position="59"/>
        <end position="86"/>
    </location>
</feature>
<name>A0A9P6SWR4_9FUNG</name>
<sequence length="775" mass="82853">MPSRVSIELSPSSATNSMTTLSSSTSPAPVPTRKPITLTAISTSLSSSATMDDATLCHPTSSSPISSSSASFSSSPSSSPCSSTLSLPAPALCDVNRDKGKGKANAATALGETDNKNIVDRDRALLCTRSRANQNSTDVCATLQSDLLPMNNPASQQTQYALYSHQPHIQPPQYTHLEEEEEEEEAHSSKGKGKGKAPSYQSEEEEEDSSNSGKGKSTSEYDRDTSSEKAIEAQSSVSNYPSRSDLYTHSNARSSNASSLGSLLSSIEEEDTSSSVGPSGKGRASPSTPSYGYTSGSGSGSSSGSGSGSGSNSARPRVASTSAYFSYPGGSSSGSGSCSGSKPALNRSLTGPAPHQRPLLTSPASSSAVPTVPSLSSSAFNEKNTITAQDLSLYSYDAIPEDFDFGDLPFYDTDPRTGIIYGDPHAITRPYLTPEVHFDLYRLTHDTADPRRTNIINKHGALVFYHPGRHIGQEQDSLRLHHNNQPIWSVVGRTSTWGNLTATEMATKRQIKIAMESNKKKAGIDSNEPAARFVFRWKDDDFVIEYRKQKDQYRITCSQMCGGESKWKPPQPKVMHPTFQGNFIDPTSSRYTATPIGTPSPFDASRYLQLISEYRLNSGPVLKRGDFELHNPDTIPPEFKTFLMVSSIVILGVMRPVSDKLFMKEFPEMAHKIKTPKTSGLSSFGSVVNSHASQPIIVQRSLSTSASTSASASSLSVYRSNTASTVDLTPATTSPTPAVASANTMPIADASTPANVNIAASAPLKKSRWGSLFKK</sequence>
<evidence type="ECO:0000313" key="3">
    <source>
        <dbReference type="Proteomes" id="UP000703661"/>
    </source>
</evidence>
<dbReference type="EMBL" id="JAAAID010001867">
    <property type="protein sequence ID" value="KAG0008557.1"/>
    <property type="molecule type" value="Genomic_DNA"/>
</dbReference>
<reference evidence="2" key="1">
    <citation type="journal article" date="2020" name="Fungal Divers.">
        <title>Resolving the Mortierellaceae phylogeny through synthesis of multi-gene phylogenetics and phylogenomics.</title>
        <authorList>
            <person name="Vandepol N."/>
            <person name="Liber J."/>
            <person name="Desiro A."/>
            <person name="Na H."/>
            <person name="Kennedy M."/>
            <person name="Barry K."/>
            <person name="Grigoriev I.V."/>
            <person name="Miller A.N."/>
            <person name="O'Donnell K."/>
            <person name="Stajich J.E."/>
            <person name="Bonito G."/>
        </authorList>
    </citation>
    <scope>NUCLEOTIDE SEQUENCE</scope>
    <source>
        <strain evidence="2">NRRL 2769</strain>
    </source>
</reference>
<feature type="compositionally biased region" description="Polar residues" evidence="1">
    <location>
        <begin position="233"/>
        <end position="249"/>
    </location>
</feature>
<keyword evidence="3" id="KW-1185">Reference proteome</keyword>
<feature type="compositionally biased region" description="Low complexity" evidence="1">
    <location>
        <begin position="285"/>
        <end position="294"/>
    </location>
</feature>
<feature type="region of interest" description="Disordered" evidence="1">
    <location>
        <begin position="332"/>
        <end position="377"/>
    </location>
</feature>
<feature type="compositionally biased region" description="Gly residues" evidence="1">
    <location>
        <begin position="295"/>
        <end position="309"/>
    </location>
</feature>
<evidence type="ECO:0000313" key="2">
    <source>
        <dbReference type="EMBL" id="KAG0008557.1"/>
    </source>
</evidence>
<protein>
    <submittedName>
        <fullName evidence="2">Uncharacterized protein</fullName>
    </submittedName>
</protein>
<dbReference type="OrthoDB" id="2423185at2759"/>
<feature type="compositionally biased region" description="Low complexity" evidence="1">
    <location>
        <begin position="358"/>
        <end position="377"/>
    </location>
</feature>
<feature type="region of interest" description="Disordered" evidence="1">
    <location>
        <begin position="1"/>
        <end position="86"/>
    </location>
</feature>
<accession>A0A9P6SWR4</accession>
<comment type="caution">
    <text evidence="2">The sequence shown here is derived from an EMBL/GenBank/DDBJ whole genome shotgun (WGS) entry which is preliminary data.</text>
</comment>
<feature type="compositionally biased region" description="Low complexity" evidence="1">
    <location>
        <begin position="250"/>
        <end position="266"/>
    </location>
</feature>
<feature type="compositionally biased region" description="Basic and acidic residues" evidence="1">
    <location>
        <begin position="217"/>
        <end position="231"/>
    </location>
</feature>
<feature type="compositionally biased region" description="Low complexity" evidence="1">
    <location>
        <begin position="36"/>
        <end position="50"/>
    </location>
</feature>
<proteinExistence type="predicted"/>
<gene>
    <name evidence="2" type="ORF">BGZ80_003302</name>
</gene>
<organism evidence="2 3">
    <name type="scientific">Entomortierella chlamydospora</name>
    <dbReference type="NCBI Taxonomy" id="101097"/>
    <lineage>
        <taxon>Eukaryota</taxon>
        <taxon>Fungi</taxon>
        <taxon>Fungi incertae sedis</taxon>
        <taxon>Mucoromycota</taxon>
        <taxon>Mortierellomycotina</taxon>
        <taxon>Mortierellomycetes</taxon>
        <taxon>Mortierellales</taxon>
        <taxon>Mortierellaceae</taxon>
        <taxon>Entomortierella</taxon>
    </lineage>
</organism>
<evidence type="ECO:0000256" key="1">
    <source>
        <dbReference type="SAM" id="MobiDB-lite"/>
    </source>
</evidence>
<feature type="region of interest" description="Disordered" evidence="1">
    <location>
        <begin position="162"/>
        <end position="316"/>
    </location>
</feature>